<evidence type="ECO:0000313" key="2">
    <source>
        <dbReference type="Proteomes" id="UP000325313"/>
    </source>
</evidence>
<dbReference type="EMBL" id="VDEP01000513">
    <property type="protein sequence ID" value="KAA1064368.1"/>
    <property type="molecule type" value="Genomic_DNA"/>
</dbReference>
<comment type="caution">
    <text evidence="1">The sequence shown here is derived from an EMBL/GenBank/DDBJ whole genome shotgun (WGS) entry which is preliminary data.</text>
</comment>
<proteinExistence type="predicted"/>
<gene>
    <name evidence="1" type="ORF">PGTUg99_020251</name>
</gene>
<accession>A0A5B0LL85</accession>
<organism evidence="1 2">
    <name type="scientific">Puccinia graminis f. sp. tritici</name>
    <dbReference type="NCBI Taxonomy" id="56615"/>
    <lineage>
        <taxon>Eukaryota</taxon>
        <taxon>Fungi</taxon>
        <taxon>Dikarya</taxon>
        <taxon>Basidiomycota</taxon>
        <taxon>Pucciniomycotina</taxon>
        <taxon>Pucciniomycetes</taxon>
        <taxon>Pucciniales</taxon>
        <taxon>Pucciniaceae</taxon>
        <taxon>Puccinia</taxon>
    </lineage>
</organism>
<sequence>MPSTHIIPRILRRQLITQPNPSNPESFILPIRKLLIEFNQQRQNQNGLRNFLSLSSAPESKNPSLYKLVKQFPFVEFVVRPTGGSGILKGFYLNNNRIKTIPVDGLDPNQIQKKVKHALDFLFFLYLMKWPERRSQGAPGQIDRVLEFFQLLTTQSSQFDKKRSNSYWNHQAKNSTHLPGRTRSQSRWRTPKTPLVVTTVPSTTNIIPHSPDSLKSSNKSHRLFSSIRSLLVLFVLM</sequence>
<reference evidence="1 2" key="1">
    <citation type="submission" date="2019-05" db="EMBL/GenBank/DDBJ databases">
        <title>Emergence of the Ug99 lineage of the wheat stem rust pathogen through somatic hybridization.</title>
        <authorList>
            <person name="Li F."/>
            <person name="Upadhyaya N.M."/>
            <person name="Sperschneider J."/>
            <person name="Matny O."/>
            <person name="Nguyen-Phuc H."/>
            <person name="Mago R."/>
            <person name="Raley C."/>
            <person name="Miller M.E."/>
            <person name="Silverstein K.A.T."/>
            <person name="Henningsen E."/>
            <person name="Hirsch C.D."/>
            <person name="Visser B."/>
            <person name="Pretorius Z.A."/>
            <person name="Steffenson B.J."/>
            <person name="Schwessinger B."/>
            <person name="Dodds P.N."/>
            <person name="Figueroa M."/>
        </authorList>
    </citation>
    <scope>NUCLEOTIDE SEQUENCE [LARGE SCALE GENOMIC DNA]</scope>
    <source>
        <strain evidence="1 2">Ug99</strain>
    </source>
</reference>
<name>A0A5B0LL85_PUCGR</name>
<protein>
    <recommendedName>
        <fullName evidence="3">Ribosomal protein/NADH dehydrogenase domain-containing protein</fullName>
    </recommendedName>
</protein>
<dbReference type="Gene3D" id="3.40.30.10">
    <property type="entry name" value="Glutaredoxin"/>
    <property type="match status" value="1"/>
</dbReference>
<evidence type="ECO:0008006" key="3">
    <source>
        <dbReference type="Google" id="ProtNLM"/>
    </source>
</evidence>
<evidence type="ECO:0000313" key="1">
    <source>
        <dbReference type="EMBL" id="KAA1064368.1"/>
    </source>
</evidence>
<dbReference type="Proteomes" id="UP000325313">
    <property type="component" value="Unassembled WGS sequence"/>
</dbReference>
<dbReference type="AlphaFoldDB" id="A0A5B0LL85"/>